<keyword evidence="1" id="KW-0472">Membrane</keyword>
<evidence type="ECO:0000259" key="2">
    <source>
        <dbReference type="Pfam" id="PF07238"/>
    </source>
</evidence>
<feature type="domain" description="PilZ" evidence="2">
    <location>
        <begin position="175"/>
        <end position="253"/>
    </location>
</feature>
<name>A0ABX8LF12_9BACT</name>
<proteinExistence type="predicted"/>
<dbReference type="InterPro" id="IPR040638">
    <property type="entry name" value="PilZN1"/>
</dbReference>
<dbReference type="Proteomes" id="UP000683559">
    <property type="component" value="Chromosome"/>
</dbReference>
<reference evidence="4 5" key="1">
    <citation type="submission" date="2021-06" db="EMBL/GenBank/DDBJ databases">
        <title>Gemonas diversity in paddy soil.</title>
        <authorList>
            <person name="Liu G."/>
        </authorList>
    </citation>
    <scope>NUCLEOTIDE SEQUENCE [LARGE SCALE GENOMIC DNA]</scope>
    <source>
        <strain evidence="4 5">RG2</strain>
    </source>
</reference>
<evidence type="ECO:0000259" key="3">
    <source>
        <dbReference type="Pfam" id="PF18672"/>
    </source>
</evidence>
<dbReference type="RefSeq" id="WP_217285981.1">
    <property type="nucleotide sequence ID" value="NZ_CP077683.1"/>
</dbReference>
<evidence type="ECO:0000256" key="1">
    <source>
        <dbReference type="SAM" id="Phobius"/>
    </source>
</evidence>
<dbReference type="Pfam" id="PF18672">
    <property type="entry name" value="PilZN1"/>
    <property type="match status" value="1"/>
</dbReference>
<feature type="transmembrane region" description="Helical" evidence="1">
    <location>
        <begin position="290"/>
        <end position="308"/>
    </location>
</feature>
<sequence>MEDDYTEYREALAPGMRIQIGIPLSGGGVFRDWGVISESGGDELHVQISRDVLPANVRVDVGFILDVSVRLGKDSYTCSGIVTDRLGSRVLLIRLFGRFTLSERRQFFRADMALKVRYDIVDESSRREVEQDWEVRKEREQMKFQGYDDFVIAAQMARFQPAKPIAWQDLLRAQLNLGGGGICLRMPTTARPDQLVNLELYLPLTPPRLVHAVGQVIHIKPPLPQRDGSSRYDVGMEFLLLDERDRDLIFRQISAVQISHLRKVADKRDVDELEEAPPAPLTRKQIATRAAWTLLFLFFAFLLGRYLITYSQAPPENEIQKTYEQSIRKYRHLDKNP</sequence>
<evidence type="ECO:0000313" key="5">
    <source>
        <dbReference type="Proteomes" id="UP000683559"/>
    </source>
</evidence>
<dbReference type="EMBL" id="CP077683">
    <property type="protein sequence ID" value="QXE89294.1"/>
    <property type="molecule type" value="Genomic_DNA"/>
</dbReference>
<feature type="domain" description="N-terminal PilZ-like" evidence="3">
    <location>
        <begin position="14"/>
        <end position="100"/>
    </location>
</feature>
<keyword evidence="1" id="KW-1133">Transmembrane helix</keyword>
<dbReference type="Pfam" id="PF07238">
    <property type="entry name" value="PilZ"/>
    <property type="match status" value="1"/>
</dbReference>
<accession>A0ABX8LF12</accession>
<keyword evidence="1" id="KW-0812">Transmembrane</keyword>
<organism evidence="4 5">
    <name type="scientific">Geomonas subterranea</name>
    <dbReference type="NCBI Taxonomy" id="2847989"/>
    <lineage>
        <taxon>Bacteria</taxon>
        <taxon>Pseudomonadati</taxon>
        <taxon>Thermodesulfobacteriota</taxon>
        <taxon>Desulfuromonadia</taxon>
        <taxon>Geobacterales</taxon>
        <taxon>Geobacteraceae</taxon>
        <taxon>Geomonas</taxon>
    </lineage>
</organism>
<keyword evidence="5" id="KW-1185">Reference proteome</keyword>
<gene>
    <name evidence="4" type="ORF">KP001_12580</name>
</gene>
<dbReference type="InterPro" id="IPR009875">
    <property type="entry name" value="PilZ_domain"/>
</dbReference>
<protein>
    <submittedName>
        <fullName evidence="4">DUF5634 family protein</fullName>
    </submittedName>
</protein>
<evidence type="ECO:0000313" key="4">
    <source>
        <dbReference type="EMBL" id="QXE89294.1"/>
    </source>
</evidence>